<evidence type="ECO:0000256" key="1">
    <source>
        <dbReference type="ARBA" id="ARBA00008455"/>
    </source>
</evidence>
<dbReference type="GO" id="GO:0006508">
    <property type="term" value="P:proteolysis"/>
    <property type="evidence" value="ECO:0007669"/>
    <property type="project" value="InterPro"/>
</dbReference>
<evidence type="ECO:0000259" key="3">
    <source>
        <dbReference type="SMART" id="SM00645"/>
    </source>
</evidence>
<proteinExistence type="inferred from homology"/>
<dbReference type="InterPro" id="IPR013128">
    <property type="entry name" value="Peptidase_C1A"/>
</dbReference>
<protein>
    <submittedName>
        <fullName evidence="5">Oryzain beta chain-like</fullName>
    </submittedName>
</protein>
<organism evidence="4 5">
    <name type="scientific">Nicotiana sylvestris</name>
    <name type="common">Wood tobacco</name>
    <name type="synonym">South American tobacco</name>
    <dbReference type="NCBI Taxonomy" id="4096"/>
    <lineage>
        <taxon>Eukaryota</taxon>
        <taxon>Viridiplantae</taxon>
        <taxon>Streptophyta</taxon>
        <taxon>Embryophyta</taxon>
        <taxon>Tracheophyta</taxon>
        <taxon>Spermatophyta</taxon>
        <taxon>Magnoliopsida</taxon>
        <taxon>eudicotyledons</taxon>
        <taxon>Gunneridae</taxon>
        <taxon>Pentapetalae</taxon>
        <taxon>asterids</taxon>
        <taxon>lamiids</taxon>
        <taxon>Solanales</taxon>
        <taxon>Solanaceae</taxon>
        <taxon>Nicotianoideae</taxon>
        <taxon>Nicotianeae</taxon>
        <taxon>Nicotiana</taxon>
    </lineage>
</organism>
<dbReference type="InterPro" id="IPR038765">
    <property type="entry name" value="Papain-like_cys_pep_sf"/>
</dbReference>
<dbReference type="Gene3D" id="3.90.70.10">
    <property type="entry name" value="Cysteine proteinases"/>
    <property type="match status" value="1"/>
</dbReference>
<dbReference type="InterPro" id="IPR000668">
    <property type="entry name" value="Peptidase_C1A_C"/>
</dbReference>
<accession>A0A1U7Y3S4</accession>
<dbReference type="AlphaFoldDB" id="A0A1U7Y3S4"/>
<dbReference type="Pfam" id="PF00112">
    <property type="entry name" value="Peptidase_C1"/>
    <property type="match status" value="1"/>
</dbReference>
<dbReference type="Proteomes" id="UP000189701">
    <property type="component" value="Unplaced"/>
</dbReference>
<reference evidence="5" key="2">
    <citation type="submission" date="2025-08" db="UniProtKB">
        <authorList>
            <consortium name="RefSeq"/>
        </authorList>
    </citation>
    <scope>IDENTIFICATION</scope>
    <source>
        <tissue evidence="5">Leaf</tissue>
    </source>
</reference>
<name>A0A1U7Y3S4_NICSY</name>
<evidence type="ECO:0000256" key="2">
    <source>
        <dbReference type="ARBA" id="ARBA00023157"/>
    </source>
</evidence>
<dbReference type="PANTHER" id="PTHR12411">
    <property type="entry name" value="CYSTEINE PROTEASE FAMILY C1-RELATED"/>
    <property type="match status" value="1"/>
</dbReference>
<dbReference type="SMART" id="SM00645">
    <property type="entry name" value="Pept_C1"/>
    <property type="match status" value="1"/>
</dbReference>
<dbReference type="PROSITE" id="PS00139">
    <property type="entry name" value="THIOL_PROTEASE_CYS"/>
    <property type="match status" value="1"/>
</dbReference>
<comment type="similarity">
    <text evidence="1">Belongs to the peptidase C1 family.</text>
</comment>
<keyword evidence="2" id="KW-1015">Disulfide bond</keyword>
<dbReference type="SUPFAM" id="SSF54001">
    <property type="entry name" value="Cysteine proteinases"/>
    <property type="match status" value="1"/>
</dbReference>
<dbReference type="InterPro" id="IPR039417">
    <property type="entry name" value="Peptidase_C1A_papain-like"/>
</dbReference>
<keyword evidence="4" id="KW-1185">Reference proteome</keyword>
<reference evidence="4" key="1">
    <citation type="journal article" date="2013" name="Genome Biol.">
        <title>Reference genomes and transcriptomes of Nicotiana sylvestris and Nicotiana tomentosiformis.</title>
        <authorList>
            <person name="Sierro N."/>
            <person name="Battey J.N."/>
            <person name="Ouadi S."/>
            <person name="Bovet L."/>
            <person name="Goepfert S."/>
            <person name="Bakaher N."/>
            <person name="Peitsch M.C."/>
            <person name="Ivanov N.V."/>
        </authorList>
    </citation>
    <scope>NUCLEOTIDE SEQUENCE [LARGE SCALE GENOMIC DNA]</scope>
</reference>
<dbReference type="RefSeq" id="XP_009798777.1">
    <property type="nucleotide sequence ID" value="XM_009800475.1"/>
</dbReference>
<sequence>MAEMLSPWEGNITTKGATRLPSLASEASFRCWNFVGLSPFWNSLVRSARSQSLKSRGHFIEGRSRFDFRTNFHRSLPLHFRLAIVKDLTKEEFKAARNGLKIPICKPKITSFRYENVTVVPTTMDWRTKGSVTPIKDQGQCGSCWAFSAIAPTEGITKLSTGKLISLSEQELVDCDRKSEDQGCEGGYMEDAFKFIVKNKGITTETTYPYKAADGKCNTKKESSRVADIKGYEKVPKNNEKSLINAVANQLISVSIDASHKNI</sequence>
<dbReference type="InterPro" id="IPR000169">
    <property type="entry name" value="Pept_cys_AS"/>
</dbReference>
<feature type="domain" description="Peptidase C1A papain C-terminal" evidence="3">
    <location>
        <begin position="120"/>
        <end position="263"/>
    </location>
</feature>
<evidence type="ECO:0000313" key="5">
    <source>
        <dbReference type="RefSeq" id="XP_009798777.1"/>
    </source>
</evidence>
<evidence type="ECO:0000313" key="4">
    <source>
        <dbReference type="Proteomes" id="UP000189701"/>
    </source>
</evidence>
<dbReference type="eggNOG" id="KOG1543">
    <property type="taxonomic scope" value="Eukaryota"/>
</dbReference>
<dbReference type="CDD" id="cd02248">
    <property type="entry name" value="Peptidase_C1A"/>
    <property type="match status" value="1"/>
</dbReference>
<gene>
    <name evidence="5" type="primary">LOC104244954</name>
</gene>
<dbReference type="GO" id="GO:0008234">
    <property type="term" value="F:cysteine-type peptidase activity"/>
    <property type="evidence" value="ECO:0007669"/>
    <property type="project" value="InterPro"/>
</dbReference>